<gene>
    <name evidence="1" type="ORF">GCM10009801_04790</name>
</gene>
<keyword evidence="2" id="KW-1185">Reference proteome</keyword>
<name>A0ABN2VGN4_9ACTN</name>
<evidence type="ECO:0000313" key="2">
    <source>
        <dbReference type="Proteomes" id="UP001500016"/>
    </source>
</evidence>
<organism evidence="1 2">
    <name type="scientific">Streptomyces albiaxialis</name>
    <dbReference type="NCBI Taxonomy" id="329523"/>
    <lineage>
        <taxon>Bacteria</taxon>
        <taxon>Bacillati</taxon>
        <taxon>Actinomycetota</taxon>
        <taxon>Actinomycetes</taxon>
        <taxon>Kitasatosporales</taxon>
        <taxon>Streptomycetaceae</taxon>
        <taxon>Streptomyces</taxon>
    </lineage>
</organism>
<dbReference type="EMBL" id="BAAAPE010000001">
    <property type="protein sequence ID" value="GAA2062016.1"/>
    <property type="molecule type" value="Genomic_DNA"/>
</dbReference>
<reference evidence="1 2" key="1">
    <citation type="journal article" date="2019" name="Int. J. Syst. Evol. Microbiol.">
        <title>The Global Catalogue of Microorganisms (GCM) 10K type strain sequencing project: providing services to taxonomists for standard genome sequencing and annotation.</title>
        <authorList>
            <consortium name="The Broad Institute Genomics Platform"/>
            <consortium name="The Broad Institute Genome Sequencing Center for Infectious Disease"/>
            <person name="Wu L."/>
            <person name="Ma J."/>
        </authorList>
    </citation>
    <scope>NUCLEOTIDE SEQUENCE [LARGE SCALE GENOMIC DNA]</scope>
    <source>
        <strain evidence="1 2">JCM 15478</strain>
    </source>
</reference>
<accession>A0ABN2VGN4</accession>
<evidence type="ECO:0000313" key="1">
    <source>
        <dbReference type="EMBL" id="GAA2062016.1"/>
    </source>
</evidence>
<proteinExistence type="predicted"/>
<evidence type="ECO:0008006" key="3">
    <source>
        <dbReference type="Google" id="ProtNLM"/>
    </source>
</evidence>
<protein>
    <recommendedName>
        <fullName evidence="3">Restriction endonuclease domain-containing protein</fullName>
    </recommendedName>
</protein>
<sequence length="70" mass="8328">MKPAQYAAAKIPYYWRVELERDEQIAVHEYWLNADTFSYIPRPERPAHRRELVTEHPFPLKIDLAALTGF</sequence>
<comment type="caution">
    <text evidence="1">The sequence shown here is derived from an EMBL/GenBank/DDBJ whole genome shotgun (WGS) entry which is preliminary data.</text>
</comment>
<dbReference type="Proteomes" id="UP001500016">
    <property type="component" value="Unassembled WGS sequence"/>
</dbReference>